<feature type="transmembrane region" description="Helical" evidence="1">
    <location>
        <begin position="46"/>
        <end position="64"/>
    </location>
</feature>
<evidence type="ECO:0000313" key="3">
    <source>
        <dbReference type="Proteomes" id="UP000249135"/>
    </source>
</evidence>
<feature type="transmembrane region" description="Helical" evidence="1">
    <location>
        <begin position="144"/>
        <end position="167"/>
    </location>
</feature>
<dbReference type="AlphaFoldDB" id="A0A2W5QL37"/>
<evidence type="ECO:0000313" key="2">
    <source>
        <dbReference type="EMBL" id="PZQ77109.1"/>
    </source>
</evidence>
<feature type="transmembrane region" description="Helical" evidence="1">
    <location>
        <begin position="179"/>
        <end position="198"/>
    </location>
</feature>
<feature type="transmembrane region" description="Helical" evidence="1">
    <location>
        <begin position="101"/>
        <end position="123"/>
    </location>
</feature>
<comment type="caution">
    <text evidence="2">The sequence shown here is derived from an EMBL/GenBank/DDBJ whole genome shotgun (WGS) entry which is preliminary data.</text>
</comment>
<sequence length="253" mass="26905">MPSETSAPWAERLLLALHAALPATLLCMGLVHLMPPPGLAPLALRPAWPTWVSIGLWLGLSALIAKLHRRMGLWQAALRGTAAACALAGVAGVALRTAQGIAFALALGTLAAACLWLAANVGAHRVRAHPRQRGDGPRRTSLRAWRRFGAAWPFWMTAALWLASFYGAHVLAREPHRGLGMWGMLVAFFLLLPAATLAPWLRRTSVGLASVGAALLGWLALRIGSALPLAGMLLAVAVSVHAWRRRPARGVGQ</sequence>
<accession>A0A2W5QL37</accession>
<evidence type="ECO:0000256" key="1">
    <source>
        <dbReference type="SAM" id="Phobius"/>
    </source>
</evidence>
<gene>
    <name evidence="2" type="ORF">DI563_05005</name>
</gene>
<reference evidence="2 3" key="1">
    <citation type="submission" date="2017-08" db="EMBL/GenBank/DDBJ databases">
        <title>Infants hospitalized years apart are colonized by the same room-sourced microbial strains.</title>
        <authorList>
            <person name="Brooks B."/>
            <person name="Olm M.R."/>
            <person name="Firek B.A."/>
            <person name="Baker R."/>
            <person name="Thomas B.C."/>
            <person name="Morowitz M.J."/>
            <person name="Banfield J.F."/>
        </authorList>
    </citation>
    <scope>NUCLEOTIDE SEQUENCE [LARGE SCALE GENOMIC DNA]</scope>
    <source>
        <strain evidence="2">S2_005_003_R2_41</strain>
    </source>
</reference>
<keyword evidence="1" id="KW-0472">Membrane</keyword>
<feature type="transmembrane region" description="Helical" evidence="1">
    <location>
        <begin position="76"/>
        <end position="95"/>
    </location>
</feature>
<protein>
    <submittedName>
        <fullName evidence="2">Uncharacterized protein</fullName>
    </submittedName>
</protein>
<keyword evidence="1" id="KW-1133">Transmembrane helix</keyword>
<keyword evidence="1" id="KW-0812">Transmembrane</keyword>
<proteinExistence type="predicted"/>
<name>A0A2W5QL37_VARPD</name>
<feature type="transmembrane region" description="Helical" evidence="1">
    <location>
        <begin position="12"/>
        <end position="34"/>
    </location>
</feature>
<organism evidence="2 3">
    <name type="scientific">Variovorax paradoxus</name>
    <dbReference type="NCBI Taxonomy" id="34073"/>
    <lineage>
        <taxon>Bacteria</taxon>
        <taxon>Pseudomonadati</taxon>
        <taxon>Pseudomonadota</taxon>
        <taxon>Betaproteobacteria</taxon>
        <taxon>Burkholderiales</taxon>
        <taxon>Comamonadaceae</taxon>
        <taxon>Variovorax</taxon>
    </lineage>
</organism>
<dbReference type="Proteomes" id="UP000249135">
    <property type="component" value="Unassembled WGS sequence"/>
</dbReference>
<dbReference type="EMBL" id="QFPP01000031">
    <property type="protein sequence ID" value="PZQ77109.1"/>
    <property type="molecule type" value="Genomic_DNA"/>
</dbReference>